<evidence type="ECO:0008006" key="4">
    <source>
        <dbReference type="Google" id="ProtNLM"/>
    </source>
</evidence>
<gene>
    <name evidence="2" type="ORF">ACFO6W_17640</name>
</gene>
<dbReference type="EMBL" id="JBHSGN010000103">
    <property type="protein sequence ID" value="MFC4675519.1"/>
    <property type="molecule type" value="Genomic_DNA"/>
</dbReference>
<proteinExistence type="predicted"/>
<dbReference type="Proteomes" id="UP001596023">
    <property type="component" value="Unassembled WGS sequence"/>
</dbReference>
<feature type="transmembrane region" description="Helical" evidence="1">
    <location>
        <begin position="12"/>
        <end position="31"/>
    </location>
</feature>
<keyword evidence="1" id="KW-0812">Transmembrane</keyword>
<keyword evidence="3" id="KW-1185">Reference proteome</keyword>
<evidence type="ECO:0000313" key="3">
    <source>
        <dbReference type="Proteomes" id="UP001596023"/>
    </source>
</evidence>
<sequence>MKKTEARNGVLRYVGGDYLILVLGVGAYIMIKKKKSKGIDL</sequence>
<evidence type="ECO:0000256" key="1">
    <source>
        <dbReference type="SAM" id="Phobius"/>
    </source>
</evidence>
<reference evidence="3" key="1">
    <citation type="journal article" date="2019" name="Int. J. Syst. Evol. Microbiol.">
        <title>The Global Catalogue of Microorganisms (GCM) 10K type strain sequencing project: providing services to taxonomists for standard genome sequencing and annotation.</title>
        <authorList>
            <consortium name="The Broad Institute Genomics Platform"/>
            <consortium name="The Broad Institute Genome Sequencing Center for Infectious Disease"/>
            <person name="Wu L."/>
            <person name="Ma J."/>
        </authorList>
    </citation>
    <scope>NUCLEOTIDE SEQUENCE [LARGE SCALE GENOMIC DNA]</scope>
    <source>
        <strain evidence="3">CCUG 66188</strain>
    </source>
</reference>
<comment type="caution">
    <text evidence="2">The sequence shown here is derived from an EMBL/GenBank/DDBJ whole genome shotgun (WGS) entry which is preliminary data.</text>
</comment>
<dbReference type="RefSeq" id="WP_379998825.1">
    <property type="nucleotide sequence ID" value="NZ_JBHSGN010000103.1"/>
</dbReference>
<accession>A0ABV9KZ32</accession>
<keyword evidence="1" id="KW-1133">Transmembrane helix</keyword>
<keyword evidence="1" id="KW-0472">Membrane</keyword>
<evidence type="ECO:0000313" key="2">
    <source>
        <dbReference type="EMBL" id="MFC4675519.1"/>
    </source>
</evidence>
<name>A0ABV9KZ32_9BACT</name>
<organism evidence="2 3">
    <name type="scientific">Dysgonomonas termitidis</name>
    <dbReference type="NCBI Taxonomy" id="1516126"/>
    <lineage>
        <taxon>Bacteria</taxon>
        <taxon>Pseudomonadati</taxon>
        <taxon>Bacteroidota</taxon>
        <taxon>Bacteroidia</taxon>
        <taxon>Bacteroidales</taxon>
        <taxon>Dysgonomonadaceae</taxon>
        <taxon>Dysgonomonas</taxon>
    </lineage>
</organism>
<protein>
    <recommendedName>
        <fullName evidence="4">LPXTG cell wall anchor domain-containing protein</fullName>
    </recommendedName>
</protein>